<comment type="similarity">
    <text evidence="2">Belongs to the cytochrome c oxidase subunit 2 family.</text>
</comment>
<feature type="signal peptide" evidence="8">
    <location>
        <begin position="1"/>
        <end position="16"/>
    </location>
</feature>
<dbReference type="Proteomes" id="UP001172457">
    <property type="component" value="Unassembled WGS sequence"/>
</dbReference>
<dbReference type="PROSITE" id="PS50999">
    <property type="entry name" value="COX2_TM"/>
    <property type="match status" value="1"/>
</dbReference>
<evidence type="ECO:0000313" key="10">
    <source>
        <dbReference type="EMBL" id="KAJ9535905.1"/>
    </source>
</evidence>
<dbReference type="PANTHER" id="PTHR22888:SF9">
    <property type="entry name" value="CYTOCHROME C OXIDASE SUBUNIT 2"/>
    <property type="match status" value="1"/>
</dbReference>
<dbReference type="InterPro" id="IPR036257">
    <property type="entry name" value="Cyt_c_oxidase_su2_TM_sf"/>
</dbReference>
<keyword evidence="6 7" id="KW-0472">Membrane</keyword>
<sequence>MIVLEWLFLTIAPCDAAEPWQLGSQDAATPMMQGIINLHHDIFFFLILILVFVSRILVRALWHFQKEKNPIPQRIVHGTTIEILRTIFPSIIPMFIAIPSFALLYSMDEVVVNPAITIKAIGHQWYRSAPLHEGDLSATKCLKNMVREASGLPKRGVEMVRPIPRNAPSIEAYGSILLLLEVHIPLLGVERYTRNRCSA</sequence>
<evidence type="ECO:0000259" key="9">
    <source>
        <dbReference type="PROSITE" id="PS50999"/>
    </source>
</evidence>
<dbReference type="EMBL" id="JARYMX010000096">
    <property type="protein sequence ID" value="KAJ9535905.1"/>
    <property type="molecule type" value="Genomic_DNA"/>
</dbReference>
<evidence type="ECO:0000256" key="3">
    <source>
        <dbReference type="ARBA" id="ARBA00022692"/>
    </source>
</evidence>
<dbReference type="AlphaFoldDB" id="A0AA38S446"/>
<dbReference type="Gene3D" id="1.10.287.90">
    <property type="match status" value="1"/>
</dbReference>
<comment type="caution">
    <text evidence="10">The sequence shown here is derived from an EMBL/GenBank/DDBJ whole genome shotgun (WGS) entry which is preliminary data.</text>
</comment>
<feature type="domain" description="Cytochrome oxidase subunit II transmembrane region profile" evidence="9">
    <location>
        <begin position="16"/>
        <end position="111"/>
    </location>
</feature>
<evidence type="ECO:0000313" key="11">
    <source>
        <dbReference type="Proteomes" id="UP001172457"/>
    </source>
</evidence>
<dbReference type="InterPro" id="IPR045187">
    <property type="entry name" value="CcO_II"/>
</dbReference>
<dbReference type="Pfam" id="PF02790">
    <property type="entry name" value="COX2_TM"/>
    <property type="match status" value="1"/>
</dbReference>
<comment type="subcellular location">
    <subcellularLocation>
        <location evidence="1">Mitochondrion membrane</location>
        <topology evidence="1">Multi-pass membrane protein</topology>
    </subcellularLocation>
</comment>
<evidence type="ECO:0000256" key="4">
    <source>
        <dbReference type="ARBA" id="ARBA00022989"/>
    </source>
</evidence>
<accession>A0AA38S446</accession>
<keyword evidence="3 7" id="KW-0812">Transmembrane</keyword>
<evidence type="ECO:0000256" key="8">
    <source>
        <dbReference type="SAM" id="SignalP"/>
    </source>
</evidence>
<dbReference type="GO" id="GO:0004129">
    <property type="term" value="F:cytochrome-c oxidase activity"/>
    <property type="evidence" value="ECO:0007669"/>
    <property type="project" value="InterPro"/>
</dbReference>
<evidence type="ECO:0000256" key="5">
    <source>
        <dbReference type="ARBA" id="ARBA00023128"/>
    </source>
</evidence>
<reference evidence="10" key="1">
    <citation type="submission" date="2023-03" db="EMBL/GenBank/DDBJ databases">
        <title>Chromosome-scale reference genome and RAD-based genetic map of yellow starthistle (Centaurea solstitialis) reveal putative structural variation and QTLs associated with invader traits.</title>
        <authorList>
            <person name="Reatini B."/>
            <person name="Cang F.A."/>
            <person name="Jiang Q."/>
            <person name="Mckibben M.T.W."/>
            <person name="Barker M.S."/>
            <person name="Rieseberg L.H."/>
            <person name="Dlugosch K.M."/>
        </authorList>
    </citation>
    <scope>NUCLEOTIDE SEQUENCE</scope>
    <source>
        <strain evidence="10">CAN-66</strain>
        <tissue evidence="10">Leaf</tissue>
    </source>
</reference>
<keyword evidence="8" id="KW-0732">Signal</keyword>
<feature type="chain" id="PRO_5041254568" description="Cytochrome oxidase subunit II transmembrane region profile domain-containing protein" evidence="8">
    <location>
        <begin position="17"/>
        <end position="199"/>
    </location>
</feature>
<dbReference type="InterPro" id="IPR011759">
    <property type="entry name" value="Cyt_c_oxidase_su2_TM_dom"/>
</dbReference>
<evidence type="ECO:0000256" key="7">
    <source>
        <dbReference type="SAM" id="Phobius"/>
    </source>
</evidence>
<gene>
    <name evidence="10" type="ORF">OSB04_un000921</name>
</gene>
<evidence type="ECO:0000256" key="1">
    <source>
        <dbReference type="ARBA" id="ARBA00004225"/>
    </source>
</evidence>
<feature type="transmembrane region" description="Helical" evidence="7">
    <location>
        <begin position="83"/>
        <end position="105"/>
    </location>
</feature>
<keyword evidence="11" id="KW-1185">Reference proteome</keyword>
<dbReference type="GO" id="GO:0042773">
    <property type="term" value="P:ATP synthesis coupled electron transport"/>
    <property type="evidence" value="ECO:0007669"/>
    <property type="project" value="TreeGrafter"/>
</dbReference>
<dbReference type="SUPFAM" id="SSF81464">
    <property type="entry name" value="Cytochrome c oxidase subunit II-like, transmembrane region"/>
    <property type="match status" value="1"/>
</dbReference>
<keyword evidence="4 7" id="KW-1133">Transmembrane helix</keyword>
<feature type="transmembrane region" description="Helical" evidence="7">
    <location>
        <begin position="42"/>
        <end position="62"/>
    </location>
</feature>
<evidence type="ECO:0000256" key="6">
    <source>
        <dbReference type="ARBA" id="ARBA00023136"/>
    </source>
</evidence>
<dbReference type="PANTHER" id="PTHR22888">
    <property type="entry name" value="CYTOCHROME C OXIDASE, SUBUNIT II"/>
    <property type="match status" value="1"/>
</dbReference>
<name>A0AA38S446_9ASTR</name>
<dbReference type="PRINTS" id="PR01166">
    <property type="entry name" value="CYCOXIDASEII"/>
</dbReference>
<dbReference type="GO" id="GO:0031966">
    <property type="term" value="C:mitochondrial membrane"/>
    <property type="evidence" value="ECO:0007669"/>
    <property type="project" value="UniProtKB-SubCell"/>
</dbReference>
<dbReference type="FunFam" id="1.10.287.90:FF:000004">
    <property type="entry name" value="Cytochrome c oxidase subunit 2"/>
    <property type="match status" value="1"/>
</dbReference>
<organism evidence="10 11">
    <name type="scientific">Centaurea solstitialis</name>
    <name type="common">yellow star-thistle</name>
    <dbReference type="NCBI Taxonomy" id="347529"/>
    <lineage>
        <taxon>Eukaryota</taxon>
        <taxon>Viridiplantae</taxon>
        <taxon>Streptophyta</taxon>
        <taxon>Embryophyta</taxon>
        <taxon>Tracheophyta</taxon>
        <taxon>Spermatophyta</taxon>
        <taxon>Magnoliopsida</taxon>
        <taxon>eudicotyledons</taxon>
        <taxon>Gunneridae</taxon>
        <taxon>Pentapetalae</taxon>
        <taxon>asterids</taxon>
        <taxon>campanulids</taxon>
        <taxon>Asterales</taxon>
        <taxon>Asteraceae</taxon>
        <taxon>Carduoideae</taxon>
        <taxon>Cardueae</taxon>
        <taxon>Centaureinae</taxon>
        <taxon>Centaurea</taxon>
    </lineage>
</organism>
<protein>
    <recommendedName>
        <fullName evidence="9">Cytochrome oxidase subunit II transmembrane region profile domain-containing protein</fullName>
    </recommendedName>
</protein>
<proteinExistence type="inferred from homology"/>
<evidence type="ECO:0000256" key="2">
    <source>
        <dbReference type="ARBA" id="ARBA00007866"/>
    </source>
</evidence>
<keyword evidence="5" id="KW-0496">Mitochondrion</keyword>